<organism evidence="1 2">
    <name type="scientific">Colletotrichum sublineola</name>
    <name type="common">Sorghum anthracnose fungus</name>
    <dbReference type="NCBI Taxonomy" id="1173701"/>
    <lineage>
        <taxon>Eukaryota</taxon>
        <taxon>Fungi</taxon>
        <taxon>Dikarya</taxon>
        <taxon>Ascomycota</taxon>
        <taxon>Pezizomycotina</taxon>
        <taxon>Sordariomycetes</taxon>
        <taxon>Hypocreomycetidae</taxon>
        <taxon>Glomerellales</taxon>
        <taxon>Glomerellaceae</taxon>
        <taxon>Colletotrichum</taxon>
        <taxon>Colletotrichum graminicola species complex</taxon>
    </lineage>
</organism>
<sequence length="218" mass="25294">MLLATLYVPWYSKPGRRGDFATMPPRPHATLEGSGYKREHEQWTRIWPALQALPGLQRFNLWLDHIEDHPWDTVCEREILQGLSDIMPSLKSRNVRVTVNLPRLPSEALMAPFTDEESFTDEEYFLNKPPEFELQRRTRLPWIALSLGPIYPDIVGWAENRENGSIPAGFEGGQSVLVEQVWTNFAMMGYSVYCEEFRNHPVLGDFYDDGFQSQWDCI</sequence>
<dbReference type="Proteomes" id="UP000027238">
    <property type="component" value="Unassembled WGS sequence"/>
</dbReference>
<reference evidence="2" key="1">
    <citation type="journal article" date="2014" name="Genome Announc.">
        <title>Draft genome sequence of Colletotrichum sublineola, a destructive pathogen of cultivated sorghum.</title>
        <authorList>
            <person name="Baroncelli R."/>
            <person name="Sanz-Martin J.M."/>
            <person name="Rech G.E."/>
            <person name="Sukno S.A."/>
            <person name="Thon M.R."/>
        </authorList>
    </citation>
    <scope>NUCLEOTIDE SEQUENCE [LARGE SCALE GENOMIC DNA]</scope>
    <source>
        <strain evidence="2">TX430BB</strain>
    </source>
</reference>
<dbReference type="eggNOG" id="ENOG502R6BI">
    <property type="taxonomic scope" value="Eukaryota"/>
</dbReference>
<proteinExistence type="predicted"/>
<dbReference type="STRING" id="1173701.A0A066X1Y6"/>
<name>A0A066X1Y6_COLSU</name>
<dbReference type="AlphaFoldDB" id="A0A066X1Y6"/>
<accession>A0A066X1Y6</accession>
<evidence type="ECO:0000313" key="1">
    <source>
        <dbReference type="EMBL" id="KDN60040.1"/>
    </source>
</evidence>
<comment type="caution">
    <text evidence="1">The sequence shown here is derived from an EMBL/GenBank/DDBJ whole genome shotgun (WGS) entry which is preliminary data.</text>
</comment>
<evidence type="ECO:0000313" key="2">
    <source>
        <dbReference type="Proteomes" id="UP000027238"/>
    </source>
</evidence>
<gene>
    <name evidence="1" type="ORF">CSUB01_10441</name>
</gene>
<dbReference type="EMBL" id="JMSE01001555">
    <property type="protein sequence ID" value="KDN60040.1"/>
    <property type="molecule type" value="Genomic_DNA"/>
</dbReference>
<dbReference type="OrthoDB" id="4847454at2759"/>
<keyword evidence="2" id="KW-1185">Reference proteome</keyword>
<protein>
    <submittedName>
        <fullName evidence="1">Uncharacterized protein</fullName>
    </submittedName>
</protein>
<dbReference type="HOGENOM" id="CLU_1266812_0_0_1"/>